<dbReference type="AlphaFoldDB" id="A0A0B4GRG8"/>
<dbReference type="SUPFAM" id="SSF53335">
    <property type="entry name" value="S-adenosyl-L-methionine-dependent methyltransferases"/>
    <property type="match status" value="1"/>
</dbReference>
<dbReference type="InterPro" id="IPR029063">
    <property type="entry name" value="SAM-dependent_MTases_sf"/>
</dbReference>
<organism evidence="1 2">
    <name type="scientific">Metarhizium guizhouense (strain ARSEF 977)</name>
    <dbReference type="NCBI Taxonomy" id="1276136"/>
    <lineage>
        <taxon>Eukaryota</taxon>
        <taxon>Fungi</taxon>
        <taxon>Dikarya</taxon>
        <taxon>Ascomycota</taxon>
        <taxon>Pezizomycotina</taxon>
        <taxon>Sordariomycetes</taxon>
        <taxon>Hypocreomycetidae</taxon>
        <taxon>Hypocreales</taxon>
        <taxon>Clavicipitaceae</taxon>
        <taxon>Metarhizium</taxon>
    </lineage>
</organism>
<keyword evidence="2" id="KW-1185">Reference proteome</keyword>
<dbReference type="GO" id="GO:0008168">
    <property type="term" value="F:methyltransferase activity"/>
    <property type="evidence" value="ECO:0007669"/>
    <property type="project" value="UniProtKB-KW"/>
</dbReference>
<proteinExistence type="predicted"/>
<dbReference type="CDD" id="cd02440">
    <property type="entry name" value="AdoMet_MTases"/>
    <property type="match status" value="1"/>
</dbReference>
<sequence length="238" mass="26522">MDYETMNRASWDERAPAHVTSPDYEIKDYISDPSFIGHVVKFDRPYLGDITGLDCIHLQCHIGTDTLSLARLGAASVTGLDFSAAAITAAQELAAQTTGSGGEKLKFIKASPGGRLFLREFHPVLWSLDRKSSQDLIISTPYFEREEPTILKAPRSYADSTTGQDFKLTNFAIYNHGIGEVTQALLEEGMKLTLLKEHQSAPLLSMLRPLMVKENGEYSLKDRPWRLPLSYTIQAVKE</sequence>
<keyword evidence="1" id="KW-0808">Transferase</keyword>
<name>A0A0B4GRG8_METGA</name>
<evidence type="ECO:0000313" key="1">
    <source>
        <dbReference type="EMBL" id="KID85228.1"/>
    </source>
</evidence>
<evidence type="ECO:0000313" key="2">
    <source>
        <dbReference type="Proteomes" id="UP000031192"/>
    </source>
</evidence>
<dbReference type="Proteomes" id="UP000031192">
    <property type="component" value="Unassembled WGS sequence"/>
</dbReference>
<gene>
    <name evidence="1" type="ORF">MGU_07650</name>
</gene>
<protein>
    <submittedName>
        <fullName evidence="1">Methyltransferase type 12</fullName>
    </submittedName>
</protein>
<dbReference type="GO" id="GO:0032259">
    <property type="term" value="P:methylation"/>
    <property type="evidence" value="ECO:0007669"/>
    <property type="project" value="UniProtKB-KW"/>
</dbReference>
<comment type="caution">
    <text evidence="1">The sequence shown here is derived from an EMBL/GenBank/DDBJ whole genome shotgun (WGS) entry which is preliminary data.</text>
</comment>
<dbReference type="HOGENOM" id="CLU_065741_0_0_1"/>
<dbReference type="Gene3D" id="3.40.50.150">
    <property type="entry name" value="Vaccinia Virus protein VP39"/>
    <property type="match status" value="1"/>
</dbReference>
<dbReference type="EMBL" id="AZNH01000033">
    <property type="protein sequence ID" value="KID85228.1"/>
    <property type="molecule type" value="Genomic_DNA"/>
</dbReference>
<accession>A0A0B4GRG8</accession>
<keyword evidence="1" id="KW-0489">Methyltransferase</keyword>
<reference evidence="1 2" key="1">
    <citation type="journal article" date="2014" name="Proc. Natl. Acad. Sci. U.S.A.">
        <title>Trajectory and genomic determinants of fungal-pathogen speciation and host adaptation.</title>
        <authorList>
            <person name="Hu X."/>
            <person name="Xiao G."/>
            <person name="Zheng P."/>
            <person name="Shang Y."/>
            <person name="Su Y."/>
            <person name="Zhang X."/>
            <person name="Liu X."/>
            <person name="Zhan S."/>
            <person name="St Leger R.J."/>
            <person name="Wang C."/>
        </authorList>
    </citation>
    <scope>NUCLEOTIDE SEQUENCE [LARGE SCALE GENOMIC DNA]</scope>
    <source>
        <strain evidence="1 2">ARSEF 977</strain>
    </source>
</reference>